<feature type="transmembrane region" description="Helical" evidence="12">
    <location>
        <begin position="283"/>
        <end position="312"/>
    </location>
</feature>
<name>A0ABY4DY24_9NEIS</name>
<proteinExistence type="inferred from homology"/>
<comment type="catalytic activity">
    <reaction evidence="12">
        <text>K(+)(in) + H(+)(in) = K(+)(out) + H(+)(out)</text>
        <dbReference type="Rhea" id="RHEA:28490"/>
        <dbReference type="ChEBI" id="CHEBI:15378"/>
        <dbReference type="ChEBI" id="CHEBI:29103"/>
    </reaction>
</comment>
<keyword evidence="8 12" id="KW-0630">Potassium</keyword>
<keyword evidence="3 12" id="KW-0813">Transport</keyword>
<evidence type="ECO:0000256" key="12">
    <source>
        <dbReference type="HAMAP-Rule" id="MF_01522"/>
    </source>
</evidence>
<feature type="transmembrane region" description="Helical" evidence="12">
    <location>
        <begin position="197"/>
        <end position="221"/>
    </location>
</feature>
<dbReference type="InterPro" id="IPR053952">
    <property type="entry name" value="K_trans_C"/>
</dbReference>
<dbReference type="HAMAP" id="MF_01522">
    <property type="entry name" value="Kup"/>
    <property type="match status" value="1"/>
</dbReference>
<evidence type="ECO:0000256" key="11">
    <source>
        <dbReference type="ARBA" id="ARBA00023136"/>
    </source>
</evidence>
<keyword evidence="10 12" id="KW-0406">Ion transport</keyword>
<comment type="subcellular location">
    <subcellularLocation>
        <location evidence="12">Cell membrane</location>
        <topology evidence="12">Multi-pass membrane protein</topology>
    </subcellularLocation>
    <subcellularLocation>
        <location evidence="1">Membrane</location>
        <topology evidence="1">Multi-pass membrane protein</topology>
    </subcellularLocation>
</comment>
<evidence type="ECO:0000256" key="5">
    <source>
        <dbReference type="ARBA" id="ARBA00022538"/>
    </source>
</evidence>
<dbReference type="InterPro" id="IPR053951">
    <property type="entry name" value="K_trans_N"/>
</dbReference>
<evidence type="ECO:0000313" key="15">
    <source>
        <dbReference type="EMBL" id="UOO88011.1"/>
    </source>
</evidence>
<comment type="similarity">
    <text evidence="2 12">Belongs to the HAK/KUP transporter (TC 2.A.72) family.</text>
</comment>
<keyword evidence="11 12" id="KW-0472">Membrane</keyword>
<evidence type="ECO:0000256" key="6">
    <source>
        <dbReference type="ARBA" id="ARBA00022692"/>
    </source>
</evidence>
<evidence type="ECO:0000259" key="14">
    <source>
        <dbReference type="Pfam" id="PF22776"/>
    </source>
</evidence>
<feature type="transmembrane region" description="Helical" evidence="12">
    <location>
        <begin position="241"/>
        <end position="263"/>
    </location>
</feature>
<evidence type="ECO:0000256" key="8">
    <source>
        <dbReference type="ARBA" id="ARBA00022958"/>
    </source>
</evidence>
<evidence type="ECO:0000256" key="4">
    <source>
        <dbReference type="ARBA" id="ARBA00022475"/>
    </source>
</evidence>
<feature type="transmembrane region" description="Helical" evidence="12">
    <location>
        <begin position="90"/>
        <end position="115"/>
    </location>
</feature>
<dbReference type="RefSeq" id="WP_058356552.1">
    <property type="nucleotide sequence ID" value="NZ_CABKVG010000009.1"/>
</dbReference>
<feature type="transmembrane region" description="Helical" evidence="12">
    <location>
        <begin position="43"/>
        <end position="69"/>
    </location>
</feature>
<dbReference type="PANTHER" id="PTHR30540">
    <property type="entry name" value="OSMOTIC STRESS POTASSIUM TRANSPORTER"/>
    <property type="match status" value="1"/>
</dbReference>
<dbReference type="InterPro" id="IPR023051">
    <property type="entry name" value="Kup"/>
</dbReference>
<dbReference type="InterPro" id="IPR003855">
    <property type="entry name" value="K+_transporter"/>
</dbReference>
<feature type="domain" description="K+ potassium transporter C-terminal" evidence="14">
    <location>
        <begin position="471"/>
        <end position="616"/>
    </location>
</feature>
<evidence type="ECO:0000256" key="1">
    <source>
        <dbReference type="ARBA" id="ARBA00004141"/>
    </source>
</evidence>
<feature type="transmembrane region" description="Helical" evidence="12">
    <location>
        <begin position="419"/>
        <end position="437"/>
    </location>
</feature>
<evidence type="ECO:0000259" key="13">
    <source>
        <dbReference type="Pfam" id="PF02705"/>
    </source>
</evidence>
<feature type="transmembrane region" description="Helical" evidence="12">
    <location>
        <begin position="392"/>
        <end position="413"/>
    </location>
</feature>
<feature type="transmembrane region" description="Helical" evidence="12">
    <location>
        <begin position="165"/>
        <end position="185"/>
    </location>
</feature>
<reference evidence="15 16" key="1">
    <citation type="journal article" date="2022" name="Res Sq">
        <title>Evolution of multicellular longitudinally dividing oral cavity symbionts (Neisseriaceae).</title>
        <authorList>
            <person name="Nyongesa S."/>
            <person name="Weber P."/>
            <person name="Bernet E."/>
            <person name="Pullido F."/>
            <person name="Nieckarz M."/>
            <person name="Delaby M."/>
            <person name="Nieves C."/>
            <person name="Viehboeck T."/>
            <person name="Krause N."/>
            <person name="Rivera-Millot A."/>
            <person name="Nakamura A."/>
            <person name="Vischer N."/>
            <person name="VanNieuwenhze M."/>
            <person name="Brun Y."/>
            <person name="Cava F."/>
            <person name="Bulgheresi S."/>
            <person name="Veyrier F."/>
        </authorList>
    </citation>
    <scope>NUCLEOTIDE SEQUENCE [LARGE SCALE GENOMIC DNA]</scope>
    <source>
        <strain evidence="15 16">SN4</strain>
    </source>
</reference>
<keyword evidence="5 12" id="KW-0633">Potassium transport</keyword>
<gene>
    <name evidence="12" type="primary">kup</name>
    <name evidence="15" type="ORF">LVJ82_10960</name>
</gene>
<keyword evidence="7 12" id="KW-0769">Symport</keyword>
<feature type="transmembrane region" description="Helical" evidence="12">
    <location>
        <begin position="359"/>
        <end position="380"/>
    </location>
</feature>
<evidence type="ECO:0000256" key="2">
    <source>
        <dbReference type="ARBA" id="ARBA00007019"/>
    </source>
</evidence>
<evidence type="ECO:0000256" key="7">
    <source>
        <dbReference type="ARBA" id="ARBA00022847"/>
    </source>
</evidence>
<organism evidence="15 16">
    <name type="scientific">Vitreoscilla massiliensis</name>
    <dbReference type="NCBI Taxonomy" id="1689272"/>
    <lineage>
        <taxon>Bacteria</taxon>
        <taxon>Pseudomonadati</taxon>
        <taxon>Pseudomonadota</taxon>
        <taxon>Betaproteobacteria</taxon>
        <taxon>Neisseriales</taxon>
        <taxon>Neisseriaceae</taxon>
        <taxon>Vitreoscilla</taxon>
    </lineage>
</organism>
<evidence type="ECO:0000256" key="3">
    <source>
        <dbReference type="ARBA" id="ARBA00022448"/>
    </source>
</evidence>
<keyword evidence="16" id="KW-1185">Reference proteome</keyword>
<keyword evidence="9 12" id="KW-1133">Transmembrane helix</keyword>
<feature type="transmembrane region" description="Helical" evidence="12">
    <location>
        <begin position="135"/>
        <end position="153"/>
    </location>
</feature>
<sequence>MNSAKLPATTLAALGIVYGDIGTSVLYTLKECFAAAHIELNAMNVMGFVSLIFWSIILVVTLKYVLIVLRADNHGEGGIMVLMQLAKQYLTGKPIALVLFMGLLGAALFYGDAMITPAISLLSASEGLTVINPNWQAAVLPLAMSILVVLFAIQRFGSQKIGVVFGPIMLLWFATLAVLGIRGILLHPAILYSLNPYYALVFIAHHGFAGWIGLGAVVLALTGAEALYADMGHFGRKPIQIAWFGLVLPSLVLNYMGQGGLLLAEPSSLVNPFFMLSPEWGRWPLLLLAAFATIIASQAVISGAFSVTRQAIQLGFSPRLSVIHTSSHEQGQIYLPIVNWLLLAAVAAVMLGFKSSEHLAAAYGIAVTGTMLMTSCLLYIVMRRHWHWPKAVAIAFTTTFLCFDAVFFSANLLKLTHGGWLPCVVAATLVFIFATWYQGQQVLAQKNLEASVPLDGLIEGLNHGMPHQVDGIAIYMVRELDMAPKALLHNLKHNQVLHEHNILLNIVTDNRPYVEREQRLQFKRLNEQFSQMTVHYGFKQTPDLLKVMEYAQEHGYELELMRTSFFLASDSLALAPQGKMGRFRTRLFIWLARNQTQITDYCHIPHNRVVSLGGQIML</sequence>
<evidence type="ECO:0000256" key="10">
    <source>
        <dbReference type="ARBA" id="ARBA00023065"/>
    </source>
</evidence>
<dbReference type="Pfam" id="PF02705">
    <property type="entry name" value="K_trans"/>
    <property type="match status" value="1"/>
</dbReference>
<dbReference type="EMBL" id="CP091511">
    <property type="protein sequence ID" value="UOO88011.1"/>
    <property type="molecule type" value="Genomic_DNA"/>
</dbReference>
<protein>
    <recommendedName>
        <fullName evidence="12">Probable potassium transport system protein Kup</fullName>
    </recommendedName>
</protein>
<feature type="domain" description="K+ potassium transporter integral membrane" evidence="13">
    <location>
        <begin position="10"/>
        <end position="458"/>
    </location>
</feature>
<keyword evidence="4 12" id="KW-1003">Cell membrane</keyword>
<dbReference type="PANTHER" id="PTHR30540:SF79">
    <property type="entry name" value="LOW AFFINITY POTASSIUM TRANSPORT SYSTEM PROTEIN KUP"/>
    <property type="match status" value="1"/>
</dbReference>
<evidence type="ECO:0000256" key="9">
    <source>
        <dbReference type="ARBA" id="ARBA00022989"/>
    </source>
</evidence>
<dbReference type="Proteomes" id="UP000832011">
    <property type="component" value="Chromosome"/>
</dbReference>
<feature type="transmembrane region" description="Helical" evidence="12">
    <location>
        <begin position="333"/>
        <end position="353"/>
    </location>
</feature>
<accession>A0ABY4DY24</accession>
<comment type="function">
    <text evidence="12">Transport of potassium into the cell. Likely operates as a K(+):H(+) symporter.</text>
</comment>
<dbReference type="Pfam" id="PF22776">
    <property type="entry name" value="K_trans_C"/>
    <property type="match status" value="1"/>
</dbReference>
<evidence type="ECO:0000313" key="16">
    <source>
        <dbReference type="Proteomes" id="UP000832011"/>
    </source>
</evidence>
<keyword evidence="6 12" id="KW-0812">Transmembrane</keyword>